<dbReference type="CTD" id="84688"/>
<protein>
    <submittedName>
        <fullName evidence="2">Spermatid-specific manchette-related protein 1</fullName>
    </submittedName>
</protein>
<dbReference type="RefSeq" id="XP_033791383.1">
    <property type="nucleotide sequence ID" value="XM_033935492.1"/>
</dbReference>
<dbReference type="AlphaFoldDB" id="A0A6P8QUV1"/>
<evidence type="ECO:0000313" key="1">
    <source>
        <dbReference type="Proteomes" id="UP000515159"/>
    </source>
</evidence>
<dbReference type="KEGG" id="gsh:117356347"/>
<dbReference type="InParanoid" id="A0A6P8QUV1"/>
<proteinExistence type="predicted"/>
<gene>
    <name evidence="2" type="primary">C1H9orf24</name>
</gene>
<reference evidence="2" key="1">
    <citation type="submission" date="2025-08" db="UniProtKB">
        <authorList>
            <consortium name="RefSeq"/>
        </authorList>
    </citation>
    <scope>IDENTIFICATION</scope>
</reference>
<dbReference type="Pfam" id="PF15181">
    <property type="entry name" value="SMRP1"/>
    <property type="match status" value="1"/>
</dbReference>
<evidence type="ECO:0000313" key="2">
    <source>
        <dbReference type="RefSeq" id="XP_033791383.1"/>
    </source>
</evidence>
<keyword evidence="1" id="KW-1185">Reference proteome</keyword>
<dbReference type="OrthoDB" id="10290767at2759"/>
<dbReference type="InterPro" id="IPR028195">
    <property type="entry name" value="SPMIP6"/>
</dbReference>
<sequence>MISFPRKRPELPSQRERLPLQHAVMQELKKSILEGAGEMIPECWRSKFGPGSEKLLYWRPRPEEPEAWILDPSYIPRPPTETAMAKKLLKDPGRLTCYERKQLINTLNDFCKYRFPFYGDQVHVPGIRGVKGYHSPSSRRVYHLAGRDYWVDEPPPNDWYLNHLLQRLVSTVPYYDPVAGIVKQPMFVPCLNHRWDIINRHPARFDQRRHFIVYPEPPFEHKY</sequence>
<dbReference type="GeneID" id="117356347"/>
<accession>A0A6P8QUV1</accession>
<dbReference type="GO" id="GO:0043014">
    <property type="term" value="F:alpha-tubulin binding"/>
    <property type="evidence" value="ECO:0007669"/>
    <property type="project" value="TreeGrafter"/>
</dbReference>
<organism evidence="1 2">
    <name type="scientific">Geotrypetes seraphini</name>
    <name type="common">Gaboon caecilian</name>
    <name type="synonym">Caecilia seraphini</name>
    <dbReference type="NCBI Taxonomy" id="260995"/>
    <lineage>
        <taxon>Eukaryota</taxon>
        <taxon>Metazoa</taxon>
        <taxon>Chordata</taxon>
        <taxon>Craniata</taxon>
        <taxon>Vertebrata</taxon>
        <taxon>Euteleostomi</taxon>
        <taxon>Amphibia</taxon>
        <taxon>Gymnophiona</taxon>
        <taxon>Geotrypetes</taxon>
    </lineage>
</organism>
<dbReference type="PANTHER" id="PTHR35664">
    <property type="entry name" value="SPERMATID-SPECIFIC MANCHETTE-RELATED PROTEIN 1"/>
    <property type="match status" value="1"/>
</dbReference>
<dbReference type="GO" id="GO:0002177">
    <property type="term" value="C:manchette"/>
    <property type="evidence" value="ECO:0007669"/>
    <property type="project" value="TreeGrafter"/>
</dbReference>
<dbReference type="PANTHER" id="PTHR35664:SF1">
    <property type="entry name" value="SPERMATID-SPECIFIC MANCHETTE-RELATED PROTEIN 1"/>
    <property type="match status" value="1"/>
</dbReference>
<dbReference type="Proteomes" id="UP000515159">
    <property type="component" value="Chromosome 1"/>
</dbReference>
<name>A0A6P8QUV1_GEOSA</name>
<dbReference type="GO" id="GO:0048471">
    <property type="term" value="C:perinuclear region of cytoplasm"/>
    <property type="evidence" value="ECO:0007669"/>
    <property type="project" value="TreeGrafter"/>
</dbReference>